<evidence type="ECO:0000313" key="4">
    <source>
        <dbReference type="Proteomes" id="UP000005104"/>
    </source>
</evidence>
<dbReference type="InterPro" id="IPR001173">
    <property type="entry name" value="Glyco_trans_2-like"/>
</dbReference>
<dbReference type="RefSeq" id="WP_007778678.1">
    <property type="nucleotide sequence ID" value="NZ_CM001441.1"/>
</dbReference>
<proteinExistence type="inferred from homology"/>
<dbReference type="SUPFAM" id="SSF53448">
    <property type="entry name" value="Nucleotide-diphospho-sugar transferases"/>
    <property type="match status" value="1"/>
</dbReference>
<protein>
    <submittedName>
        <fullName evidence="3">Glycosyl transferase</fullName>
    </submittedName>
</protein>
<dbReference type="STRING" id="768710.DesyoDRAFT_0372"/>
<keyword evidence="4" id="KW-1185">Reference proteome</keyword>
<dbReference type="GO" id="GO:0016740">
    <property type="term" value="F:transferase activity"/>
    <property type="evidence" value="ECO:0007669"/>
    <property type="project" value="UniProtKB-KW"/>
</dbReference>
<dbReference type="Proteomes" id="UP000005104">
    <property type="component" value="Chromosome"/>
</dbReference>
<dbReference type="Gene3D" id="3.90.550.10">
    <property type="entry name" value="Spore Coat Polysaccharide Biosynthesis Protein SpsA, Chain A"/>
    <property type="match status" value="1"/>
</dbReference>
<evidence type="ECO:0000313" key="3">
    <source>
        <dbReference type="EMBL" id="EHQ87566.1"/>
    </source>
</evidence>
<sequence>MPTPKVSVVIPTYNHARYLLYALDSVLNQSYANLEVIVIDDGSTDGTSEVVKPYFSRINYIYKANGGTPNALNYGLSLATGKYICWLSADDALIEDKISKQVGLMESDPSLGFSYTSFIVIDANGTKQYDVNSPYYPNKQEMVTKLMEGCFINGSSVMMRSSSLKTVGNFDEGLPQAHDYDLWFRFLRHYNCGFLAEPLLAYRWHGKNMSRNPINECISIVQERAKRSFPEWLS</sequence>
<dbReference type="PANTHER" id="PTHR43685:SF11">
    <property type="entry name" value="GLYCOSYLTRANSFERASE TAGX-RELATED"/>
    <property type="match status" value="1"/>
</dbReference>
<dbReference type="EMBL" id="CM001441">
    <property type="protein sequence ID" value="EHQ87566.1"/>
    <property type="molecule type" value="Genomic_DNA"/>
</dbReference>
<dbReference type="PANTHER" id="PTHR43685">
    <property type="entry name" value="GLYCOSYLTRANSFERASE"/>
    <property type="match status" value="1"/>
</dbReference>
<dbReference type="InterPro" id="IPR050834">
    <property type="entry name" value="Glycosyltransf_2"/>
</dbReference>
<evidence type="ECO:0000259" key="2">
    <source>
        <dbReference type="Pfam" id="PF00535"/>
    </source>
</evidence>
<comment type="similarity">
    <text evidence="1">Belongs to the glycosyltransferase 2 family.</text>
</comment>
<name>H5Y1F3_9FIRM</name>
<accession>H5Y1F3</accession>
<organism evidence="3 4">
    <name type="scientific">Desulfosporosinus youngiae DSM 17734</name>
    <dbReference type="NCBI Taxonomy" id="768710"/>
    <lineage>
        <taxon>Bacteria</taxon>
        <taxon>Bacillati</taxon>
        <taxon>Bacillota</taxon>
        <taxon>Clostridia</taxon>
        <taxon>Eubacteriales</taxon>
        <taxon>Desulfitobacteriaceae</taxon>
        <taxon>Desulfosporosinus</taxon>
    </lineage>
</organism>
<reference evidence="3 4" key="1">
    <citation type="submission" date="2011-11" db="EMBL/GenBank/DDBJ databases">
        <title>The Noncontiguous Finished genome of Desulfosporosinus youngiae DSM 17734.</title>
        <authorList>
            <consortium name="US DOE Joint Genome Institute (JGI-PGF)"/>
            <person name="Lucas S."/>
            <person name="Han J."/>
            <person name="Lapidus A."/>
            <person name="Cheng J.-F."/>
            <person name="Goodwin L."/>
            <person name="Pitluck S."/>
            <person name="Peters L."/>
            <person name="Ovchinnikova G."/>
            <person name="Lu M."/>
            <person name="Land M.L."/>
            <person name="Hauser L."/>
            <person name="Pester M."/>
            <person name="Spring S."/>
            <person name="Ollivier B."/>
            <person name="Rattei T."/>
            <person name="Klenk H.-P."/>
            <person name="Wagner M."/>
            <person name="Loy A."/>
            <person name="Woyke T.J."/>
        </authorList>
    </citation>
    <scope>NUCLEOTIDE SEQUENCE [LARGE SCALE GENOMIC DNA]</scope>
    <source>
        <strain evidence="3 4">DSM 17734</strain>
    </source>
</reference>
<dbReference type="eggNOG" id="COG1216">
    <property type="taxonomic scope" value="Bacteria"/>
</dbReference>
<dbReference type="AlphaFoldDB" id="H5Y1F3"/>
<evidence type="ECO:0000256" key="1">
    <source>
        <dbReference type="ARBA" id="ARBA00006739"/>
    </source>
</evidence>
<feature type="domain" description="Glycosyltransferase 2-like" evidence="2">
    <location>
        <begin position="7"/>
        <end position="167"/>
    </location>
</feature>
<dbReference type="OrthoDB" id="9785185at2"/>
<keyword evidence="3" id="KW-0808">Transferase</keyword>
<gene>
    <name evidence="3" type="ORF">DesyoDRAFT_0372</name>
</gene>
<dbReference type="HOGENOM" id="CLU_025996_0_7_9"/>
<dbReference type="Pfam" id="PF00535">
    <property type="entry name" value="Glycos_transf_2"/>
    <property type="match status" value="1"/>
</dbReference>
<dbReference type="InterPro" id="IPR029044">
    <property type="entry name" value="Nucleotide-diphossugar_trans"/>
</dbReference>